<proteinExistence type="predicted"/>
<keyword evidence="2" id="KW-1185">Reference proteome</keyword>
<evidence type="ECO:0000313" key="2">
    <source>
        <dbReference type="Proteomes" id="UP000233248"/>
    </source>
</evidence>
<name>A0A2N1J5U3_9BACT</name>
<organism evidence="1 2">
    <name type="scientific">Malaciobacter halophilus</name>
    <dbReference type="NCBI Taxonomy" id="197482"/>
    <lineage>
        <taxon>Bacteria</taxon>
        <taxon>Pseudomonadati</taxon>
        <taxon>Campylobacterota</taxon>
        <taxon>Epsilonproteobacteria</taxon>
        <taxon>Campylobacterales</taxon>
        <taxon>Arcobacteraceae</taxon>
        <taxon>Malaciobacter</taxon>
    </lineage>
</organism>
<dbReference type="KEGG" id="ahs:AHALO_0864"/>
<dbReference type="EMBL" id="NXIF01000007">
    <property type="protein sequence ID" value="PKI81884.1"/>
    <property type="molecule type" value="Genomic_DNA"/>
</dbReference>
<reference evidence="1 2" key="1">
    <citation type="submission" date="2017-09" db="EMBL/GenBank/DDBJ databases">
        <title>Genomics of the genus Arcobacter.</title>
        <authorList>
            <person name="Perez-Cataluna A."/>
            <person name="Figueras M.J."/>
            <person name="Salas-Masso N."/>
        </authorList>
    </citation>
    <scope>NUCLEOTIDE SEQUENCE [LARGE SCALE GENOMIC DNA]</scope>
    <source>
        <strain evidence="1 2">DSM 18005</strain>
    </source>
</reference>
<evidence type="ECO:0000313" key="1">
    <source>
        <dbReference type="EMBL" id="PKI81884.1"/>
    </source>
</evidence>
<comment type="caution">
    <text evidence="1">The sequence shown here is derived from an EMBL/GenBank/DDBJ whole genome shotgun (WGS) entry which is preliminary data.</text>
</comment>
<dbReference type="AlphaFoldDB" id="A0A2N1J5U3"/>
<dbReference type="OrthoDB" id="5343723at2"/>
<dbReference type="Proteomes" id="UP000233248">
    <property type="component" value="Unassembled WGS sequence"/>
</dbReference>
<accession>A0A2N1J5U3</accession>
<sequence length="138" mass="16747">MIEYINEISKDEDYIRYNHFLISENLNELLHKDYYLYNTNEFNKSDLVEELYNKNFVNKYDKVQHKQIFDLYINNDKFKEKAQFIYSIIDNKKFEEFAKNNPDIENPNEYTITYNIVDSAGVKVTMYQLSLKDIAFVF</sequence>
<protein>
    <submittedName>
        <fullName evidence="1">Uncharacterized protein</fullName>
    </submittedName>
</protein>
<gene>
    <name evidence="1" type="ORF">CP960_01945</name>
</gene>
<dbReference type="RefSeq" id="WP_101183553.1">
    <property type="nucleotide sequence ID" value="NZ_CP031218.1"/>
</dbReference>